<feature type="transmembrane region" description="Helical" evidence="7">
    <location>
        <begin position="409"/>
        <end position="431"/>
    </location>
</feature>
<evidence type="ECO:0000256" key="2">
    <source>
        <dbReference type="ARBA" id="ARBA00022475"/>
    </source>
</evidence>
<feature type="domain" description="Thioredoxin" evidence="8">
    <location>
        <begin position="590"/>
        <end position="729"/>
    </location>
</feature>
<dbReference type="GO" id="GO:0017004">
    <property type="term" value="P:cytochrome complex assembly"/>
    <property type="evidence" value="ECO:0007669"/>
    <property type="project" value="UniProtKB-KW"/>
</dbReference>
<dbReference type="Pfam" id="PF02683">
    <property type="entry name" value="DsbD_TM"/>
    <property type="match status" value="1"/>
</dbReference>
<feature type="transmembrane region" description="Helical" evidence="7">
    <location>
        <begin position="452"/>
        <end position="476"/>
    </location>
</feature>
<name>A0A397Q757_9HYPH</name>
<dbReference type="GO" id="GO:0045454">
    <property type="term" value="P:cell redox homeostasis"/>
    <property type="evidence" value="ECO:0007669"/>
    <property type="project" value="TreeGrafter"/>
</dbReference>
<evidence type="ECO:0000259" key="8">
    <source>
        <dbReference type="PROSITE" id="PS51352"/>
    </source>
</evidence>
<dbReference type="SUPFAM" id="SSF52833">
    <property type="entry name" value="Thioredoxin-like"/>
    <property type="match status" value="1"/>
</dbReference>
<dbReference type="Pfam" id="PF13899">
    <property type="entry name" value="Thioredoxin_7"/>
    <property type="match status" value="1"/>
</dbReference>
<feature type="transmembrane region" description="Helical" evidence="7">
    <location>
        <begin position="550"/>
        <end position="569"/>
    </location>
</feature>
<evidence type="ECO:0000313" key="9">
    <source>
        <dbReference type="EMBL" id="RIA56912.1"/>
    </source>
</evidence>
<feature type="transmembrane region" description="Helical" evidence="7">
    <location>
        <begin position="526"/>
        <end position="544"/>
    </location>
</feature>
<sequence>MKGRVLRIIQDIAGVLALGAFALVTAGALHAQTGSSTLETLVQGQSTASSTPQRADRKVQIDLLSETAAIRPGQTFWVALRQKIAPGWHTYWENPGDSGEPTRIDWTLPEGFAVSDIHWPPPKAIPYGTLMNYGYADEALLLVQITPPEGLSAEKVTLRAESRWLVCEEICIPEDGKARLTLAVAGSGAPLDPGKGADKIAAAVRDLPMEAPWPVKLTVAPDKLALTAETDALRAEDVAAMRFFPRDWGLITNAAPQELDWQNGTPRLVMMRGERKDQPVEKLNGVLTLTAADGTREAYNLSVSPAETVAALPAASSGAAPGGLSLWHAAAFAFLGGLILNFFPCVFPVLSMKALSLARGGDGAHGNRHHALAYLGGVMLSFAVLAGLLLALRATGAAFGWGFQFQSPWFVLVMAALFFALGLSLSGVFNFGGALMGVGDSLTRRSGASGSFFTGVLASIAATPCTAPFMGAALGYAVTQPAVEATTVIMVLGLGFAAPMTLLSLSGAFARLLPKPGPWMETLKQVLAFPLYATVVWLVWVLSLQTGADGVLGAGAVLIAVGFAAWLVGMTQASRAFRYTVSAAVVIVTFSLAGPMVDFAQDARQGESRTAASAEVGEPFSVARLEELRAQGRPVFVNFTAAWCITCKVNEEVALNSDAFQEALKRGNIAYLVGDWTNQDPEISQMLEKFGRAGVPLYLLYSGNGEPPRVLPQILTEGFVLRQLDDVGQVRKTQR</sequence>
<evidence type="ECO:0000256" key="6">
    <source>
        <dbReference type="ARBA" id="ARBA00023136"/>
    </source>
</evidence>
<keyword evidence="6 7" id="KW-0472">Membrane</keyword>
<feature type="transmembrane region" description="Helical" evidence="7">
    <location>
        <begin position="576"/>
        <end position="597"/>
    </location>
</feature>
<comment type="caution">
    <text evidence="9">The sequence shown here is derived from an EMBL/GenBank/DDBJ whole genome shotgun (WGS) entry which is preliminary data.</text>
</comment>
<gene>
    <name evidence="9" type="ORF">BXY53_2026</name>
</gene>
<evidence type="ECO:0000256" key="3">
    <source>
        <dbReference type="ARBA" id="ARBA00022692"/>
    </source>
</evidence>
<evidence type="ECO:0000256" key="1">
    <source>
        <dbReference type="ARBA" id="ARBA00004651"/>
    </source>
</evidence>
<dbReference type="GO" id="GO:0015035">
    <property type="term" value="F:protein-disulfide reductase activity"/>
    <property type="evidence" value="ECO:0007669"/>
    <property type="project" value="TreeGrafter"/>
</dbReference>
<dbReference type="EMBL" id="QXDF01000001">
    <property type="protein sequence ID" value="RIA56912.1"/>
    <property type="molecule type" value="Genomic_DNA"/>
</dbReference>
<dbReference type="InterPro" id="IPR036249">
    <property type="entry name" value="Thioredoxin-like_sf"/>
</dbReference>
<dbReference type="PANTHER" id="PTHR32234:SF3">
    <property type="entry name" value="SUPPRESSION OF COPPER SENSITIVITY PROTEIN"/>
    <property type="match status" value="1"/>
</dbReference>
<dbReference type="Gene3D" id="3.40.30.10">
    <property type="entry name" value="Glutaredoxin"/>
    <property type="match status" value="1"/>
</dbReference>
<feature type="transmembrane region" description="Helical" evidence="7">
    <location>
        <begin position="488"/>
        <end position="514"/>
    </location>
</feature>
<keyword evidence="5 7" id="KW-1133">Transmembrane helix</keyword>
<dbReference type="PANTHER" id="PTHR32234">
    <property type="entry name" value="THIOL:DISULFIDE INTERCHANGE PROTEIN DSBD"/>
    <property type="match status" value="1"/>
</dbReference>
<keyword evidence="4" id="KW-0201">Cytochrome c-type biogenesis</keyword>
<keyword evidence="10" id="KW-1185">Reference proteome</keyword>
<accession>A0A397Q757</accession>
<proteinExistence type="predicted"/>
<dbReference type="OrthoDB" id="9811036at2"/>
<comment type="subcellular location">
    <subcellularLocation>
        <location evidence="1">Cell membrane</location>
        <topology evidence="1">Multi-pass membrane protein</topology>
    </subcellularLocation>
</comment>
<reference evidence="9 10" key="1">
    <citation type="submission" date="2018-08" db="EMBL/GenBank/DDBJ databases">
        <title>Genomic Encyclopedia of Archaeal and Bacterial Type Strains, Phase II (KMG-II): from individual species to whole genera.</title>
        <authorList>
            <person name="Goeker M."/>
        </authorList>
    </citation>
    <scope>NUCLEOTIDE SEQUENCE [LARGE SCALE GENOMIC DNA]</scope>
    <source>
        <strain evidence="9 10">DSM 5002</strain>
    </source>
</reference>
<dbReference type="InterPro" id="IPR003834">
    <property type="entry name" value="Cyt_c_assmbl_TM_dom"/>
</dbReference>
<dbReference type="GO" id="GO:0005886">
    <property type="term" value="C:plasma membrane"/>
    <property type="evidence" value="ECO:0007669"/>
    <property type="project" value="UniProtKB-SubCell"/>
</dbReference>
<evidence type="ECO:0000313" key="10">
    <source>
        <dbReference type="Proteomes" id="UP000266273"/>
    </source>
</evidence>
<dbReference type="Proteomes" id="UP000266273">
    <property type="component" value="Unassembled WGS sequence"/>
</dbReference>
<feature type="transmembrane region" description="Helical" evidence="7">
    <location>
        <begin position="326"/>
        <end position="350"/>
    </location>
</feature>
<evidence type="ECO:0000256" key="4">
    <source>
        <dbReference type="ARBA" id="ARBA00022748"/>
    </source>
</evidence>
<keyword evidence="3 7" id="KW-0812">Transmembrane</keyword>
<evidence type="ECO:0000256" key="5">
    <source>
        <dbReference type="ARBA" id="ARBA00022989"/>
    </source>
</evidence>
<dbReference type="RefSeq" id="WP_119061661.1">
    <property type="nucleotide sequence ID" value="NZ_QXDF01000001.1"/>
</dbReference>
<dbReference type="InterPro" id="IPR013766">
    <property type="entry name" value="Thioredoxin_domain"/>
</dbReference>
<feature type="transmembrane region" description="Helical" evidence="7">
    <location>
        <begin position="371"/>
        <end position="389"/>
    </location>
</feature>
<dbReference type="Pfam" id="PF11412">
    <property type="entry name" value="DsbD_N"/>
    <property type="match status" value="1"/>
</dbReference>
<evidence type="ECO:0000256" key="7">
    <source>
        <dbReference type="SAM" id="Phobius"/>
    </source>
</evidence>
<dbReference type="AlphaFoldDB" id="A0A397Q757"/>
<protein>
    <submittedName>
        <fullName evidence="9">Thiol:disulfide interchange protein DsbD</fullName>
    </submittedName>
</protein>
<dbReference type="InterPro" id="IPR028250">
    <property type="entry name" value="DsbDN"/>
</dbReference>
<dbReference type="PROSITE" id="PS51352">
    <property type="entry name" value="THIOREDOXIN_2"/>
    <property type="match status" value="1"/>
</dbReference>
<dbReference type="CDD" id="cd02953">
    <property type="entry name" value="DsbDgamma"/>
    <property type="match status" value="1"/>
</dbReference>
<keyword evidence="2" id="KW-1003">Cell membrane</keyword>
<dbReference type="InterPro" id="IPR035671">
    <property type="entry name" value="DsbD_gamma"/>
</dbReference>
<organism evidence="9 10">
    <name type="scientific">Dichotomicrobium thermohalophilum</name>
    <dbReference type="NCBI Taxonomy" id="933063"/>
    <lineage>
        <taxon>Bacteria</taxon>
        <taxon>Pseudomonadati</taxon>
        <taxon>Pseudomonadota</taxon>
        <taxon>Alphaproteobacteria</taxon>
        <taxon>Hyphomicrobiales</taxon>
        <taxon>Hyphomicrobiaceae</taxon>
        <taxon>Dichotomicrobium</taxon>
    </lineage>
</organism>